<dbReference type="SUPFAM" id="SSF103088">
    <property type="entry name" value="OmpA-like"/>
    <property type="match status" value="1"/>
</dbReference>
<name>A0ABT7BTR5_9CYAN</name>
<dbReference type="Gene3D" id="3.30.1340.30">
    <property type="match status" value="1"/>
</dbReference>
<dbReference type="PROSITE" id="PS50914">
    <property type="entry name" value="BON"/>
    <property type="match status" value="1"/>
</dbReference>
<reference evidence="6 7" key="1">
    <citation type="submission" date="2023-01" db="EMBL/GenBank/DDBJ databases">
        <title>Novel diversity within Roseofilum (Cyanobacteria; Desertifilaceae) from marine benthic mats with descriptions of four novel species.</title>
        <authorList>
            <person name="Wang Y."/>
            <person name="Berthold D.E."/>
            <person name="Hu J."/>
            <person name="Lefler F.W."/>
            <person name="Laughinghouse H.D. IV."/>
        </authorList>
    </citation>
    <scope>NUCLEOTIDE SEQUENCE [LARGE SCALE GENOMIC DNA]</scope>
    <source>
        <strain evidence="6 7">BLCC-M143</strain>
    </source>
</reference>
<dbReference type="Pfam" id="PF04972">
    <property type="entry name" value="BON"/>
    <property type="match status" value="1"/>
</dbReference>
<feature type="domain" description="BON" evidence="4">
    <location>
        <begin position="484"/>
        <end position="554"/>
    </location>
</feature>
<keyword evidence="1 3" id="KW-0472">Membrane</keyword>
<evidence type="ECO:0000313" key="6">
    <source>
        <dbReference type="EMBL" id="MDJ1182583.1"/>
    </source>
</evidence>
<comment type="caution">
    <text evidence="6">The sequence shown here is derived from an EMBL/GenBank/DDBJ whole genome shotgun (WGS) entry which is preliminary data.</text>
</comment>
<keyword evidence="3" id="KW-1133">Transmembrane helix</keyword>
<accession>A0ABT7BTR5</accession>
<dbReference type="InterPro" id="IPR006665">
    <property type="entry name" value="OmpA-like"/>
</dbReference>
<evidence type="ECO:0000256" key="3">
    <source>
        <dbReference type="SAM" id="Phobius"/>
    </source>
</evidence>
<dbReference type="RefSeq" id="WP_283757235.1">
    <property type="nucleotide sequence ID" value="NZ_JAQOSQ010000003.1"/>
</dbReference>
<keyword evidence="7" id="KW-1185">Reference proteome</keyword>
<sequence length="666" mass="74315">MAKLRNALLPPEETESKSEPEERKEQLTQRKQQERQPNERLHEIMPAVLEQVKRYLIDSPTTVAQWLTPAVQEAIAGNRRQIAEGIVPLLPPSLGSREPTMTRQKWDRLLEILIAEVNDRLEASEHRTQQALERIVFASLIDAIAQQSGELVEIILPELVPPLQAQLKQALQPYLQQQERLLSEQLQQEIDRLVAQRLESWRDEWKAALSPTQEAIAALPSVEELQPEIAAQVQSQLSQQLSQQLPEYVQTQIAGQLPDTSQWVQQLTPTLESLIEQRVEQVQEDLLEQVQLSEAPDLQRIESAMLNRLQGSIDDRIQSALAELPPAQSAIEPIKQPTPEELMAAIKPALEQFILSRIPPPESSQAPPIAGTVTTKKRLPGTSISKRGWIIVAAITAIVLLSVGWLFYRSVRATRLSEKLTQQLTNTPELAPYRLRARVKGDIVHLSGQLPNLRLQQMAEEAIAAHQPDLFIETAVELLPAPLLPEEIQAEVTRVEAALDRLDGISISADYNSEQANVNITGTVIQEADGSKIAQAFAAIPGIRSVTNTVKVQPPDIPIRVYFSVNSAQLATVDLRAKIIPLVSLLKKYPELRINIVGYISPAQEAKKGIGLSRQRAENVKKVLMQQGIDPKRLQVEAIAYPPPDVNPKQPDWLKRATVFYPVSGL</sequence>
<dbReference type="Pfam" id="PF00691">
    <property type="entry name" value="OmpA"/>
    <property type="match status" value="1"/>
</dbReference>
<feature type="transmembrane region" description="Helical" evidence="3">
    <location>
        <begin position="388"/>
        <end position="408"/>
    </location>
</feature>
<dbReference type="PROSITE" id="PS51123">
    <property type="entry name" value="OMPA_2"/>
    <property type="match status" value="1"/>
</dbReference>
<organism evidence="6 7">
    <name type="scientific">Roseofilum casamattae BLCC-M143</name>
    <dbReference type="NCBI Taxonomy" id="3022442"/>
    <lineage>
        <taxon>Bacteria</taxon>
        <taxon>Bacillati</taxon>
        <taxon>Cyanobacteriota</taxon>
        <taxon>Cyanophyceae</taxon>
        <taxon>Desertifilales</taxon>
        <taxon>Desertifilaceae</taxon>
        <taxon>Roseofilum</taxon>
        <taxon>Roseofilum casamattae</taxon>
    </lineage>
</organism>
<proteinExistence type="predicted"/>
<keyword evidence="3" id="KW-0812">Transmembrane</keyword>
<feature type="domain" description="OmpA-like" evidence="5">
    <location>
        <begin position="550"/>
        <end position="666"/>
    </location>
</feature>
<feature type="compositionally biased region" description="Basic and acidic residues" evidence="2">
    <location>
        <begin position="14"/>
        <end position="41"/>
    </location>
</feature>
<dbReference type="InterPro" id="IPR016024">
    <property type="entry name" value="ARM-type_fold"/>
</dbReference>
<dbReference type="InterPro" id="IPR036737">
    <property type="entry name" value="OmpA-like_sf"/>
</dbReference>
<dbReference type="SUPFAM" id="SSF48371">
    <property type="entry name" value="ARM repeat"/>
    <property type="match status" value="1"/>
</dbReference>
<protein>
    <submittedName>
        <fullName evidence="6">OmpA family protein</fullName>
    </submittedName>
</protein>
<dbReference type="EMBL" id="JAQOSQ010000003">
    <property type="protein sequence ID" value="MDJ1182583.1"/>
    <property type="molecule type" value="Genomic_DNA"/>
</dbReference>
<evidence type="ECO:0000259" key="4">
    <source>
        <dbReference type="PROSITE" id="PS50914"/>
    </source>
</evidence>
<gene>
    <name evidence="6" type="ORF">PMH09_05190</name>
</gene>
<evidence type="ECO:0000256" key="2">
    <source>
        <dbReference type="SAM" id="MobiDB-lite"/>
    </source>
</evidence>
<feature type="region of interest" description="Disordered" evidence="2">
    <location>
        <begin position="1"/>
        <end position="41"/>
    </location>
</feature>
<dbReference type="Gene3D" id="3.30.1330.60">
    <property type="entry name" value="OmpA-like domain"/>
    <property type="match status" value="1"/>
</dbReference>
<evidence type="ECO:0000313" key="7">
    <source>
        <dbReference type="Proteomes" id="UP001232992"/>
    </source>
</evidence>
<evidence type="ECO:0000256" key="1">
    <source>
        <dbReference type="PROSITE-ProRule" id="PRU00473"/>
    </source>
</evidence>
<dbReference type="InterPro" id="IPR007055">
    <property type="entry name" value="BON_dom"/>
</dbReference>
<evidence type="ECO:0000259" key="5">
    <source>
        <dbReference type="PROSITE" id="PS51123"/>
    </source>
</evidence>
<dbReference type="Proteomes" id="UP001232992">
    <property type="component" value="Unassembled WGS sequence"/>
</dbReference>